<name>A0A0E9VW07_ANGAN</name>
<evidence type="ECO:0000313" key="1">
    <source>
        <dbReference type="EMBL" id="JAH82266.1"/>
    </source>
</evidence>
<reference evidence="1" key="1">
    <citation type="submission" date="2014-11" db="EMBL/GenBank/DDBJ databases">
        <authorList>
            <person name="Amaro Gonzalez C."/>
        </authorList>
    </citation>
    <scope>NUCLEOTIDE SEQUENCE</scope>
</reference>
<protein>
    <submittedName>
        <fullName evidence="1">Uncharacterized protein</fullName>
    </submittedName>
</protein>
<organism evidence="1">
    <name type="scientific">Anguilla anguilla</name>
    <name type="common">European freshwater eel</name>
    <name type="synonym">Muraena anguilla</name>
    <dbReference type="NCBI Taxonomy" id="7936"/>
    <lineage>
        <taxon>Eukaryota</taxon>
        <taxon>Metazoa</taxon>
        <taxon>Chordata</taxon>
        <taxon>Craniata</taxon>
        <taxon>Vertebrata</taxon>
        <taxon>Euteleostomi</taxon>
        <taxon>Actinopterygii</taxon>
        <taxon>Neopterygii</taxon>
        <taxon>Teleostei</taxon>
        <taxon>Anguilliformes</taxon>
        <taxon>Anguillidae</taxon>
        <taxon>Anguilla</taxon>
    </lineage>
</organism>
<dbReference type="AlphaFoldDB" id="A0A0E9VW07"/>
<proteinExistence type="predicted"/>
<reference evidence="1" key="2">
    <citation type="journal article" date="2015" name="Fish Shellfish Immunol.">
        <title>Early steps in the European eel (Anguilla anguilla)-Vibrio vulnificus interaction in the gills: Role of the RtxA13 toxin.</title>
        <authorList>
            <person name="Callol A."/>
            <person name="Pajuelo D."/>
            <person name="Ebbesson L."/>
            <person name="Teles M."/>
            <person name="MacKenzie S."/>
            <person name="Amaro C."/>
        </authorList>
    </citation>
    <scope>NUCLEOTIDE SEQUENCE</scope>
</reference>
<sequence>MADHTLLFYLLHLSAFTN</sequence>
<accession>A0A0E9VW07</accession>
<dbReference type="EMBL" id="GBXM01026311">
    <property type="protein sequence ID" value="JAH82266.1"/>
    <property type="molecule type" value="Transcribed_RNA"/>
</dbReference>